<feature type="transmembrane region" description="Helical" evidence="1">
    <location>
        <begin position="23"/>
        <end position="42"/>
    </location>
</feature>
<sequence length="74" mass="8220">MRATQFVLNAAKKKSGLGIPVELTPLFVAMGVALSSGVWFTYKKFAYDESLRITKNPDRSQLQEVLEKANGKTE</sequence>
<keyword evidence="3" id="KW-1185">Reference proteome</keyword>
<dbReference type="InterPro" id="IPR010530">
    <property type="entry name" value="B12D"/>
</dbReference>
<evidence type="ECO:0000256" key="1">
    <source>
        <dbReference type="SAM" id="Phobius"/>
    </source>
</evidence>
<name>A0A1G4MKG9_LACFM</name>
<reference evidence="2 3" key="1">
    <citation type="submission" date="2016-03" db="EMBL/GenBank/DDBJ databases">
        <authorList>
            <person name="Devillers H."/>
        </authorList>
    </citation>
    <scope>NUCLEOTIDE SEQUENCE [LARGE SCALE GENOMIC DNA]</scope>
    <source>
        <strain evidence="2">CBS 6772</strain>
    </source>
</reference>
<dbReference type="EMBL" id="LT598491">
    <property type="protein sequence ID" value="SCW04383.1"/>
    <property type="molecule type" value="Genomic_DNA"/>
</dbReference>
<evidence type="ECO:0000313" key="2">
    <source>
        <dbReference type="EMBL" id="SCW04383.1"/>
    </source>
</evidence>
<protein>
    <submittedName>
        <fullName evidence="2">LAFE_0H12310g1_1</fullName>
    </submittedName>
</protein>
<keyword evidence="1" id="KW-0812">Transmembrane</keyword>
<keyword evidence="1" id="KW-1133">Transmembrane helix</keyword>
<proteinExistence type="predicted"/>
<evidence type="ECO:0000313" key="3">
    <source>
        <dbReference type="Proteomes" id="UP000190831"/>
    </source>
</evidence>
<dbReference type="OMA" id="TYRHFAH"/>
<organism evidence="2 3">
    <name type="scientific">Lachancea fermentati</name>
    <name type="common">Zygosaccharomyces fermentati</name>
    <dbReference type="NCBI Taxonomy" id="4955"/>
    <lineage>
        <taxon>Eukaryota</taxon>
        <taxon>Fungi</taxon>
        <taxon>Dikarya</taxon>
        <taxon>Ascomycota</taxon>
        <taxon>Saccharomycotina</taxon>
        <taxon>Saccharomycetes</taxon>
        <taxon>Saccharomycetales</taxon>
        <taxon>Saccharomycetaceae</taxon>
        <taxon>Lachancea</taxon>
    </lineage>
</organism>
<dbReference type="Proteomes" id="UP000190831">
    <property type="component" value="Chromosome H"/>
</dbReference>
<accession>A0A1G4MKG9</accession>
<dbReference type="AlphaFoldDB" id="A0A1G4MKG9"/>
<dbReference type="OrthoDB" id="202195at2759"/>
<dbReference type="Pfam" id="PF06522">
    <property type="entry name" value="B12D"/>
    <property type="match status" value="1"/>
</dbReference>
<gene>
    <name evidence="2" type="ORF">LAFE_0H12310G</name>
</gene>
<keyword evidence="1" id="KW-0472">Membrane</keyword>